<proteinExistence type="predicted"/>
<evidence type="ECO:0008006" key="3">
    <source>
        <dbReference type="Google" id="ProtNLM"/>
    </source>
</evidence>
<protein>
    <recommendedName>
        <fullName evidence="3">Acetyltransferase</fullName>
    </recommendedName>
</protein>
<dbReference type="Proteomes" id="UP000075583">
    <property type="component" value="Unassembled WGS sequence"/>
</dbReference>
<dbReference type="InterPro" id="IPR011004">
    <property type="entry name" value="Trimer_LpxA-like_sf"/>
</dbReference>
<accession>A0A150XEJ7</accession>
<dbReference type="Pfam" id="PF00132">
    <property type="entry name" value="Hexapep"/>
    <property type="match status" value="1"/>
</dbReference>
<dbReference type="OrthoDB" id="9812571at2"/>
<dbReference type="AlphaFoldDB" id="A0A150XEJ7"/>
<keyword evidence="2" id="KW-1185">Reference proteome</keyword>
<gene>
    <name evidence="1" type="ORF">MB14_02210</name>
</gene>
<dbReference type="CDD" id="cd04647">
    <property type="entry name" value="LbH_MAT_like"/>
    <property type="match status" value="1"/>
</dbReference>
<name>A0A150XEJ7_ROSEK</name>
<reference evidence="1" key="1">
    <citation type="submission" date="2016-01" db="EMBL/GenBank/DDBJ databases">
        <title>Genome sequencing of Roseivirga ehrenbergii KMM 6017.</title>
        <authorList>
            <person name="Selvaratnam C."/>
            <person name="Thevarajoo S."/>
            <person name="Goh K.M."/>
            <person name="Ee R."/>
            <person name="Chan K.-G."/>
            <person name="Chong C.S."/>
        </authorList>
    </citation>
    <scope>NUCLEOTIDE SEQUENCE [LARGE SCALE GENOMIC DNA]</scope>
    <source>
        <strain evidence="1">KMM 6017</strain>
    </source>
</reference>
<comment type="caution">
    <text evidence="1">The sequence shown here is derived from an EMBL/GenBank/DDBJ whole genome shotgun (WGS) entry which is preliminary data.</text>
</comment>
<organism evidence="1 2">
    <name type="scientific">Roseivirga ehrenbergii (strain DSM 102268 / JCM 13514 / KCTC 12282 / NCIMB 14502 / KMM 6017)</name>
    <dbReference type="NCBI Taxonomy" id="279360"/>
    <lineage>
        <taxon>Bacteria</taxon>
        <taxon>Pseudomonadati</taxon>
        <taxon>Bacteroidota</taxon>
        <taxon>Cytophagia</taxon>
        <taxon>Cytophagales</taxon>
        <taxon>Roseivirgaceae</taxon>
        <taxon>Roseivirga</taxon>
    </lineage>
</organism>
<evidence type="ECO:0000313" key="2">
    <source>
        <dbReference type="Proteomes" id="UP000075583"/>
    </source>
</evidence>
<dbReference type="PANTHER" id="PTHR23416:SF78">
    <property type="entry name" value="LIPOPOLYSACCHARIDE BIOSYNTHESIS O-ACETYL TRANSFERASE WBBJ-RELATED"/>
    <property type="match status" value="1"/>
</dbReference>
<dbReference type="InterPro" id="IPR051159">
    <property type="entry name" value="Hexapeptide_acetyltransf"/>
</dbReference>
<evidence type="ECO:0000313" key="1">
    <source>
        <dbReference type="EMBL" id="KYG77128.1"/>
    </source>
</evidence>
<dbReference type="SUPFAM" id="SSF51161">
    <property type="entry name" value="Trimeric LpxA-like enzymes"/>
    <property type="match status" value="1"/>
</dbReference>
<dbReference type="Gene3D" id="2.160.10.10">
    <property type="entry name" value="Hexapeptide repeat proteins"/>
    <property type="match status" value="1"/>
</dbReference>
<dbReference type="PANTHER" id="PTHR23416">
    <property type="entry name" value="SIALIC ACID SYNTHASE-RELATED"/>
    <property type="match status" value="1"/>
</dbReference>
<dbReference type="InterPro" id="IPR001451">
    <property type="entry name" value="Hexapep"/>
</dbReference>
<sequence>MLASYGGNIKIGDNCSINPSCILYGHGGLEIGNNVRIAAQCVFIPANHIFDDLEKPIYIQGLRKEGIIISDDVWFGAGVKVLDGVKVGKGAVVAAGAVLNKDVNPFEIVGGVPAKVIGNRLK</sequence>
<dbReference type="STRING" id="279360.MB14_02210"/>
<dbReference type="EMBL" id="LQZQ01000012">
    <property type="protein sequence ID" value="KYG77128.1"/>
    <property type="molecule type" value="Genomic_DNA"/>
</dbReference>